<keyword evidence="1" id="KW-0812">Transmembrane</keyword>
<evidence type="ECO:0000256" key="1">
    <source>
        <dbReference type="SAM" id="Phobius"/>
    </source>
</evidence>
<sequence>MEVERSADLPVDGDRSLRIAPAFENAKRAILLVLGLVMLLLAVIGAFLPVMPTTIFLILAAWFFARSSPRLERRLMEHPSYGPVLRGWRDHGIVPRRAKLFAVTGISCGYVISLFAYQPGLPLAIALAVAMAAIAVWIVSRPEG</sequence>
<feature type="transmembrane region" description="Helical" evidence="1">
    <location>
        <begin position="31"/>
        <end position="64"/>
    </location>
</feature>
<dbReference type="Proteomes" id="UP001185659">
    <property type="component" value="Unassembled WGS sequence"/>
</dbReference>
<gene>
    <name evidence="2" type="ORF">R2G56_14140</name>
</gene>
<dbReference type="PIRSF" id="PIRSF016789">
    <property type="entry name" value="DUF454"/>
    <property type="match status" value="1"/>
</dbReference>
<proteinExistence type="predicted"/>
<keyword evidence="1" id="KW-1133">Transmembrane helix</keyword>
<keyword evidence="3" id="KW-1185">Reference proteome</keyword>
<dbReference type="PANTHER" id="PTHR35813:SF1">
    <property type="entry name" value="INNER MEMBRANE PROTEIN YBAN"/>
    <property type="match status" value="1"/>
</dbReference>
<reference evidence="2 3" key="1">
    <citation type="submission" date="2023-10" db="EMBL/GenBank/DDBJ databases">
        <authorList>
            <person name="Venkata Ramana C."/>
            <person name="Sasikala C."/>
            <person name="Dhurka M."/>
        </authorList>
    </citation>
    <scope>NUCLEOTIDE SEQUENCE [LARGE SCALE GENOMIC DNA]</scope>
    <source>
        <strain evidence="2 3">KCTC 32151</strain>
    </source>
</reference>
<organism evidence="2 3">
    <name type="scientific">Nitratireductor aquimarinus</name>
    <dbReference type="NCBI Taxonomy" id="889300"/>
    <lineage>
        <taxon>Bacteria</taxon>
        <taxon>Pseudomonadati</taxon>
        <taxon>Pseudomonadota</taxon>
        <taxon>Alphaproteobacteria</taxon>
        <taxon>Hyphomicrobiales</taxon>
        <taxon>Phyllobacteriaceae</taxon>
        <taxon>Nitratireductor</taxon>
    </lineage>
</organism>
<evidence type="ECO:0000313" key="3">
    <source>
        <dbReference type="Proteomes" id="UP001185659"/>
    </source>
</evidence>
<dbReference type="InterPro" id="IPR007401">
    <property type="entry name" value="DUF454"/>
</dbReference>
<dbReference type="Pfam" id="PF04304">
    <property type="entry name" value="DUF454"/>
    <property type="match status" value="1"/>
</dbReference>
<feature type="transmembrane region" description="Helical" evidence="1">
    <location>
        <begin position="98"/>
        <end position="117"/>
    </location>
</feature>
<keyword evidence="1" id="KW-0472">Membrane</keyword>
<dbReference type="PANTHER" id="PTHR35813">
    <property type="entry name" value="INNER MEMBRANE PROTEIN YBAN"/>
    <property type="match status" value="1"/>
</dbReference>
<dbReference type="RefSeq" id="WP_206552847.1">
    <property type="nucleotide sequence ID" value="NZ_JAWJDW010000003.1"/>
</dbReference>
<protein>
    <submittedName>
        <fullName evidence="2">YbaN family protein</fullName>
    </submittedName>
</protein>
<dbReference type="EMBL" id="JAWLIP010000006">
    <property type="protein sequence ID" value="MDV6227435.1"/>
    <property type="molecule type" value="Genomic_DNA"/>
</dbReference>
<comment type="caution">
    <text evidence="2">The sequence shown here is derived from an EMBL/GenBank/DDBJ whole genome shotgun (WGS) entry which is preliminary data.</text>
</comment>
<accession>A0ABU4AMG1</accession>
<evidence type="ECO:0000313" key="2">
    <source>
        <dbReference type="EMBL" id="MDV6227435.1"/>
    </source>
</evidence>
<name>A0ABU4AMG1_9HYPH</name>
<feature type="transmembrane region" description="Helical" evidence="1">
    <location>
        <begin position="123"/>
        <end position="140"/>
    </location>
</feature>